<accession>A0A9D1CVR5</accession>
<dbReference type="SUPFAM" id="SSF142433">
    <property type="entry name" value="CinA-like"/>
    <property type="match status" value="1"/>
</dbReference>
<feature type="domain" description="MoaB/Mog" evidence="2">
    <location>
        <begin position="4"/>
        <end position="171"/>
    </location>
</feature>
<comment type="similarity">
    <text evidence="1">Belongs to the CinA family.</text>
</comment>
<evidence type="ECO:0000256" key="1">
    <source>
        <dbReference type="HAMAP-Rule" id="MF_00226"/>
    </source>
</evidence>
<dbReference type="InterPro" id="IPR036653">
    <property type="entry name" value="CinA-like_C"/>
</dbReference>
<name>A0A9D1CVR5_9FIRM</name>
<dbReference type="PIRSF" id="PIRSF006728">
    <property type="entry name" value="CinA"/>
    <property type="match status" value="1"/>
</dbReference>
<reference evidence="3" key="1">
    <citation type="submission" date="2020-10" db="EMBL/GenBank/DDBJ databases">
        <authorList>
            <person name="Gilroy R."/>
        </authorList>
    </citation>
    <scope>NUCLEOTIDE SEQUENCE</scope>
    <source>
        <strain evidence="3">ChiSjej6B24-2974</strain>
    </source>
</reference>
<dbReference type="AlphaFoldDB" id="A0A9D1CVR5"/>
<dbReference type="PANTHER" id="PTHR13939">
    <property type="entry name" value="NICOTINAMIDE-NUCLEOTIDE AMIDOHYDROLASE PNCC"/>
    <property type="match status" value="1"/>
</dbReference>
<proteinExistence type="inferred from homology"/>
<dbReference type="InterPro" id="IPR001453">
    <property type="entry name" value="MoaB/Mog_dom"/>
</dbReference>
<protein>
    <recommendedName>
        <fullName evidence="1">Putative competence-damage inducible protein</fullName>
    </recommendedName>
</protein>
<dbReference type="Proteomes" id="UP000824260">
    <property type="component" value="Unassembled WGS sequence"/>
</dbReference>
<evidence type="ECO:0000313" key="4">
    <source>
        <dbReference type="Proteomes" id="UP000824260"/>
    </source>
</evidence>
<dbReference type="NCBIfam" id="TIGR00200">
    <property type="entry name" value="cinA_nterm"/>
    <property type="match status" value="1"/>
</dbReference>
<organism evidence="3 4">
    <name type="scientific">Candidatus Pullichristensenella stercorigallinarum</name>
    <dbReference type="NCBI Taxonomy" id="2840909"/>
    <lineage>
        <taxon>Bacteria</taxon>
        <taxon>Bacillati</taxon>
        <taxon>Bacillota</taxon>
        <taxon>Clostridia</taxon>
        <taxon>Candidatus Pullichristensenella</taxon>
    </lineage>
</organism>
<dbReference type="Pfam" id="PF02464">
    <property type="entry name" value="CinA"/>
    <property type="match status" value="1"/>
</dbReference>
<dbReference type="InterPro" id="IPR041424">
    <property type="entry name" value="CinA_KH"/>
</dbReference>
<comment type="caution">
    <text evidence="3">The sequence shown here is derived from an EMBL/GenBank/DDBJ whole genome shotgun (WGS) entry which is preliminary data.</text>
</comment>
<dbReference type="EMBL" id="DVFZ01000032">
    <property type="protein sequence ID" value="HIQ82011.1"/>
    <property type="molecule type" value="Genomic_DNA"/>
</dbReference>
<dbReference type="InterPro" id="IPR050101">
    <property type="entry name" value="CinA"/>
</dbReference>
<evidence type="ECO:0000259" key="2">
    <source>
        <dbReference type="SMART" id="SM00852"/>
    </source>
</evidence>
<dbReference type="Pfam" id="PF00994">
    <property type="entry name" value="MoCF_biosynth"/>
    <property type="match status" value="1"/>
</dbReference>
<gene>
    <name evidence="1" type="primary">cinA</name>
    <name evidence="3" type="ORF">IAA52_02795</name>
</gene>
<dbReference type="CDD" id="cd00885">
    <property type="entry name" value="cinA"/>
    <property type="match status" value="1"/>
</dbReference>
<sequence>MVAEILSVGTELLMGQIANTDAQYLSRRLSELGVTLYRHTTVGDNPSRVKQALAEALERADMVITTGGLGPTEDDLTKEMVGEFFGLPMELDEKSLEAVRTRMCRIGREMTENNNKQAYFPRGAIIMPNACGTAPGCIVEHGGKAVAVLPGPPREMKDMFERQLAPYLRRRSGEHIESRFLRVFGVGESKTEVLLLDLFHGENPTLALYCGAGEVTARISARVPLGTDAAPMIDPMEAEIRRRLGNAVYAAYGPSEEVNLASTVLKMLMERGESIATAESCTGGMLISHLIDCPGASAAVHEGHVTYSNEAKMHVLGVRAETLQAHGAVSAECALEMAEGARRASGATWALSTTGVAGPDGGTPEKPVGLVYVGVAGPDGARAERLMLRGDRDWIRTLACQNALNLLRLRLLES</sequence>
<dbReference type="SUPFAM" id="SSF53218">
    <property type="entry name" value="Molybdenum cofactor biosynthesis proteins"/>
    <property type="match status" value="1"/>
</dbReference>
<dbReference type="InterPro" id="IPR008135">
    <property type="entry name" value="Competence-induced_CinA"/>
</dbReference>
<reference evidence="3" key="2">
    <citation type="journal article" date="2021" name="PeerJ">
        <title>Extensive microbial diversity within the chicken gut microbiome revealed by metagenomics and culture.</title>
        <authorList>
            <person name="Gilroy R."/>
            <person name="Ravi A."/>
            <person name="Getino M."/>
            <person name="Pursley I."/>
            <person name="Horton D.L."/>
            <person name="Alikhan N.F."/>
            <person name="Baker D."/>
            <person name="Gharbi K."/>
            <person name="Hall N."/>
            <person name="Watson M."/>
            <person name="Adriaenssens E.M."/>
            <person name="Foster-Nyarko E."/>
            <person name="Jarju S."/>
            <person name="Secka A."/>
            <person name="Antonio M."/>
            <person name="Oren A."/>
            <person name="Chaudhuri R.R."/>
            <person name="La Ragione R."/>
            <person name="Hildebrand F."/>
            <person name="Pallen M.J."/>
        </authorList>
    </citation>
    <scope>NUCLEOTIDE SEQUENCE</scope>
    <source>
        <strain evidence="3">ChiSjej6B24-2974</strain>
    </source>
</reference>
<dbReference type="SMART" id="SM00852">
    <property type="entry name" value="MoCF_biosynth"/>
    <property type="match status" value="1"/>
</dbReference>
<dbReference type="NCBIfam" id="TIGR00177">
    <property type="entry name" value="molyb_syn"/>
    <property type="match status" value="1"/>
</dbReference>
<dbReference type="Gene3D" id="3.90.950.20">
    <property type="entry name" value="CinA-like"/>
    <property type="match status" value="1"/>
</dbReference>
<dbReference type="NCBIfam" id="TIGR00199">
    <property type="entry name" value="PncC_domain"/>
    <property type="match status" value="1"/>
</dbReference>
<evidence type="ECO:0000313" key="3">
    <source>
        <dbReference type="EMBL" id="HIQ82011.1"/>
    </source>
</evidence>
<dbReference type="PANTHER" id="PTHR13939:SF0">
    <property type="entry name" value="NMN AMIDOHYDROLASE-LIKE PROTEIN YFAY"/>
    <property type="match status" value="1"/>
</dbReference>
<dbReference type="Pfam" id="PF18146">
    <property type="entry name" value="CinA_KH"/>
    <property type="match status" value="1"/>
</dbReference>
<dbReference type="NCBIfam" id="NF001813">
    <property type="entry name" value="PRK00549.1"/>
    <property type="match status" value="1"/>
</dbReference>
<dbReference type="InterPro" id="IPR036425">
    <property type="entry name" value="MoaB/Mog-like_dom_sf"/>
</dbReference>
<dbReference type="Gene3D" id="3.40.980.10">
    <property type="entry name" value="MoaB/Mog-like domain"/>
    <property type="match status" value="1"/>
</dbReference>
<dbReference type="HAMAP" id="MF_00226_B">
    <property type="entry name" value="CinA_B"/>
    <property type="match status" value="1"/>
</dbReference>
<dbReference type="InterPro" id="IPR008136">
    <property type="entry name" value="CinA_C"/>
</dbReference>
<dbReference type="Gene3D" id="3.30.70.2860">
    <property type="match status" value="1"/>
</dbReference>